<dbReference type="InterPro" id="IPR056444">
    <property type="entry name" value="Zn_ribbon_GRF_2"/>
</dbReference>
<keyword evidence="4" id="KW-1185">Reference proteome</keyword>
<evidence type="ECO:0000313" key="4">
    <source>
        <dbReference type="Proteomes" id="UP000016932"/>
    </source>
</evidence>
<reference evidence="3 4" key="1">
    <citation type="journal article" date="2012" name="PLoS Pathog.">
        <title>Diverse lifestyles and strategies of plant pathogenesis encoded in the genomes of eighteen Dothideomycetes fungi.</title>
        <authorList>
            <person name="Ohm R.A."/>
            <person name="Feau N."/>
            <person name="Henrissat B."/>
            <person name="Schoch C.L."/>
            <person name="Horwitz B.A."/>
            <person name="Barry K.W."/>
            <person name="Condon B.J."/>
            <person name="Copeland A.C."/>
            <person name="Dhillon B."/>
            <person name="Glaser F."/>
            <person name="Hesse C.N."/>
            <person name="Kosti I."/>
            <person name="LaButti K."/>
            <person name="Lindquist E.A."/>
            <person name="Lucas S."/>
            <person name="Salamov A.A."/>
            <person name="Bradshaw R.E."/>
            <person name="Ciuffetti L."/>
            <person name="Hamelin R.C."/>
            <person name="Kema G.H.J."/>
            <person name="Lawrence C."/>
            <person name="Scott J.A."/>
            <person name="Spatafora J.W."/>
            <person name="Turgeon B.G."/>
            <person name="de Wit P.J.G.M."/>
            <person name="Zhong S."/>
            <person name="Goodwin S.B."/>
            <person name="Grigoriev I.V."/>
        </authorList>
    </citation>
    <scope>NUCLEOTIDE SEQUENCE [LARGE SCALE GENOMIC DNA]</scope>
    <source>
        <strain evidence="3 4">CIRAD86</strain>
    </source>
</reference>
<dbReference type="Proteomes" id="UP000016932">
    <property type="component" value="Unassembled WGS sequence"/>
</dbReference>
<protein>
    <recommendedName>
        <fullName evidence="2">GRF-like zinc ribbon domain-containing protein</fullName>
    </recommendedName>
</protein>
<dbReference type="RefSeq" id="XP_007930244.1">
    <property type="nucleotide sequence ID" value="XM_007932053.1"/>
</dbReference>
<dbReference type="GeneID" id="19333894"/>
<sequence>MATLAFKHCLLSLKHVRRRDLANEGYDPERKTAAIRGPILTAIQAAVKWSRVTLLKTEKSPFLRLMFCLSIPSSPAFCQPVSTAITTFGISKMVSKKMIDVNRVSTSGEHRGKELPSPPDTWQLVEALYTLAIDDNIRPATEKTAATAADQPLSRSQENTGDLPAPGSVDDNDIILNKDVSGDAIVNPVDGRDTPFSSEDAAVVPSAASGMASPSTATTVKKNTIKLEFAPDSPPPALPDAAHKPSKTVKNKTTKLEFAPSPLPSPPAFPDVADKPSKLCRSCDRPATPKIVGPENENDNVGRPYYACDNKVRHLPMYSPQACPRYRTKYEQGWVAWRDNKGVHETNPLCFCGSPSRQDRIGKDEGKRGQSFWSCAEGDCNYHSQDIMGKTVWCGERVAFMPWLI</sequence>
<name>M3AQ37_PSEFD</name>
<gene>
    <name evidence="3" type="ORF">MYCFIDRAFT_178146</name>
</gene>
<dbReference type="AlphaFoldDB" id="M3AQ37"/>
<dbReference type="eggNOG" id="ENOG502RGSP">
    <property type="taxonomic scope" value="Eukaryota"/>
</dbReference>
<dbReference type="KEGG" id="pfj:MYCFIDRAFT_178146"/>
<feature type="domain" description="GRF-like zinc ribbon" evidence="2">
    <location>
        <begin position="279"/>
        <end position="310"/>
    </location>
</feature>
<feature type="region of interest" description="Disordered" evidence="1">
    <location>
        <begin position="142"/>
        <end position="170"/>
    </location>
</feature>
<dbReference type="VEuPathDB" id="FungiDB:MYCFIDRAFT_178146"/>
<organism evidence="3 4">
    <name type="scientific">Pseudocercospora fijiensis (strain CIRAD86)</name>
    <name type="common">Black leaf streak disease fungus</name>
    <name type="synonym">Mycosphaerella fijiensis</name>
    <dbReference type="NCBI Taxonomy" id="383855"/>
    <lineage>
        <taxon>Eukaryota</taxon>
        <taxon>Fungi</taxon>
        <taxon>Dikarya</taxon>
        <taxon>Ascomycota</taxon>
        <taxon>Pezizomycotina</taxon>
        <taxon>Dothideomycetes</taxon>
        <taxon>Dothideomycetidae</taxon>
        <taxon>Mycosphaerellales</taxon>
        <taxon>Mycosphaerellaceae</taxon>
        <taxon>Pseudocercospora</taxon>
    </lineage>
</organism>
<evidence type="ECO:0000313" key="3">
    <source>
        <dbReference type="EMBL" id="EME79557.1"/>
    </source>
</evidence>
<dbReference type="EMBL" id="KB446562">
    <property type="protein sequence ID" value="EME79557.1"/>
    <property type="molecule type" value="Genomic_DNA"/>
</dbReference>
<evidence type="ECO:0000256" key="1">
    <source>
        <dbReference type="SAM" id="MobiDB-lite"/>
    </source>
</evidence>
<dbReference type="HOGENOM" id="CLU_679928_0_0_1"/>
<evidence type="ECO:0000259" key="2">
    <source>
        <dbReference type="Pfam" id="PF23549"/>
    </source>
</evidence>
<accession>M3AQ37</accession>
<proteinExistence type="predicted"/>
<dbReference type="Pfam" id="PF23549">
    <property type="entry name" value="Zn_ribbon_GRF_2"/>
    <property type="match status" value="1"/>
</dbReference>
<dbReference type="OrthoDB" id="4469945at2759"/>